<feature type="transmembrane region" description="Helical" evidence="1">
    <location>
        <begin position="108"/>
        <end position="133"/>
    </location>
</feature>
<comment type="caution">
    <text evidence="2">The sequence shown here is derived from an EMBL/GenBank/DDBJ whole genome shotgun (WGS) entry which is preliminary data.</text>
</comment>
<protein>
    <submittedName>
        <fullName evidence="2">PF11821 family protein</fullName>
    </submittedName>
</protein>
<dbReference type="Proteomes" id="UP000006329">
    <property type="component" value="Unassembled WGS sequence"/>
</dbReference>
<dbReference type="AlphaFoldDB" id="A0A0E2BLP3"/>
<dbReference type="Pfam" id="PF11821">
    <property type="entry name" value="ActD"/>
    <property type="match status" value="1"/>
</dbReference>
<keyword evidence="1" id="KW-0812">Transmembrane</keyword>
<dbReference type="EMBL" id="AHON02000078">
    <property type="protein sequence ID" value="EKO32225.1"/>
    <property type="molecule type" value="Genomic_DNA"/>
</dbReference>
<gene>
    <name evidence="2" type="ORF">LEP1GSC179_4021</name>
</gene>
<dbReference type="PANTHER" id="PTHR40394:SF2">
    <property type="entry name" value="QUINOL:CYTOCHROME C OXIDOREDUCTASE MEMBRANE PROTEIN"/>
    <property type="match status" value="1"/>
</dbReference>
<dbReference type="PANTHER" id="PTHR40394">
    <property type="entry name" value="LIPOPROTEIN-RELATED"/>
    <property type="match status" value="1"/>
</dbReference>
<organism evidence="2 3">
    <name type="scientific">Leptospira santarosai str. MOR084</name>
    <dbReference type="NCBI Taxonomy" id="1049984"/>
    <lineage>
        <taxon>Bacteria</taxon>
        <taxon>Pseudomonadati</taxon>
        <taxon>Spirochaetota</taxon>
        <taxon>Spirochaetia</taxon>
        <taxon>Leptospirales</taxon>
        <taxon>Leptospiraceae</taxon>
        <taxon>Leptospira</taxon>
    </lineage>
</organism>
<keyword evidence="1" id="KW-1133">Transmembrane helix</keyword>
<keyword evidence="1" id="KW-0472">Membrane</keyword>
<keyword evidence="3" id="KW-1185">Reference proteome</keyword>
<reference evidence="2" key="1">
    <citation type="submission" date="2012-10" db="EMBL/GenBank/DDBJ databases">
        <authorList>
            <person name="Harkins D.M."/>
            <person name="Durkin A.S."/>
            <person name="Brinkac L.M."/>
            <person name="Haft D.H."/>
            <person name="Selengut J.D."/>
            <person name="Sanka R."/>
            <person name="DePew J."/>
            <person name="Purushe J."/>
            <person name="Matthias M.A."/>
            <person name="Vinetz J.M."/>
            <person name="Sutton G.G."/>
            <person name="Nierman W.C."/>
            <person name="Fouts D.E."/>
        </authorList>
    </citation>
    <scope>NUCLEOTIDE SEQUENCE [LARGE SCALE GENOMIC DNA]</scope>
    <source>
        <strain evidence="2">MOR084</strain>
    </source>
</reference>
<accession>A0A0E2BLP3</accession>
<evidence type="ECO:0000256" key="1">
    <source>
        <dbReference type="SAM" id="Phobius"/>
    </source>
</evidence>
<evidence type="ECO:0000313" key="3">
    <source>
        <dbReference type="Proteomes" id="UP000006329"/>
    </source>
</evidence>
<sequence length="184" mass="20727">MIHKPHKEQFHTFEETNAGVFGLFDSPAEIIAAAQKTKEKNYTNFDCFTPYPVHGLDDAMGVPRSGLPWVTFFMGLFGCTVGFGMQYLTHKFDWPINVSGKNLNAWFAYIPITFEFTVFMAGIGTAAAMFYLIKLPKINRRILHPDITTDKFALWIPSSSKGYKEDEVVSFIKGLGAKNVEVVK</sequence>
<feature type="transmembrane region" description="Helical" evidence="1">
    <location>
        <begin position="69"/>
        <end position="88"/>
    </location>
</feature>
<name>A0A0E2BLP3_9LEPT</name>
<dbReference type="InterPro" id="IPR021776">
    <property type="entry name" value="ActD"/>
</dbReference>
<proteinExistence type="predicted"/>
<evidence type="ECO:0000313" key="2">
    <source>
        <dbReference type="EMBL" id="EKO32225.1"/>
    </source>
</evidence>